<comment type="caution">
    <text evidence="1">The sequence shown here is derived from an EMBL/GenBank/DDBJ whole genome shotgun (WGS) entry which is preliminary data.</text>
</comment>
<dbReference type="Proteomes" id="UP000215335">
    <property type="component" value="Unassembled WGS sequence"/>
</dbReference>
<keyword evidence="2" id="KW-1185">Reference proteome</keyword>
<evidence type="ECO:0000313" key="1">
    <source>
        <dbReference type="EMBL" id="OXU26570.1"/>
    </source>
</evidence>
<dbReference type="AlphaFoldDB" id="A0A232F7V0"/>
<organism evidence="1 2">
    <name type="scientific">Trichomalopsis sarcophagae</name>
    <dbReference type="NCBI Taxonomy" id="543379"/>
    <lineage>
        <taxon>Eukaryota</taxon>
        <taxon>Metazoa</taxon>
        <taxon>Ecdysozoa</taxon>
        <taxon>Arthropoda</taxon>
        <taxon>Hexapoda</taxon>
        <taxon>Insecta</taxon>
        <taxon>Pterygota</taxon>
        <taxon>Neoptera</taxon>
        <taxon>Endopterygota</taxon>
        <taxon>Hymenoptera</taxon>
        <taxon>Apocrita</taxon>
        <taxon>Proctotrupomorpha</taxon>
        <taxon>Chalcidoidea</taxon>
        <taxon>Pteromalidae</taxon>
        <taxon>Pteromalinae</taxon>
        <taxon>Trichomalopsis</taxon>
    </lineage>
</organism>
<evidence type="ECO:0000313" key="2">
    <source>
        <dbReference type="Proteomes" id="UP000215335"/>
    </source>
</evidence>
<reference evidence="1 2" key="1">
    <citation type="journal article" date="2017" name="Curr. Biol.">
        <title>The Evolution of Venom by Co-option of Single-Copy Genes.</title>
        <authorList>
            <person name="Martinson E.O."/>
            <person name="Mrinalini"/>
            <person name="Kelkar Y.D."/>
            <person name="Chang C.H."/>
            <person name="Werren J.H."/>
        </authorList>
    </citation>
    <scope>NUCLEOTIDE SEQUENCE [LARGE SCALE GENOMIC DNA]</scope>
    <source>
        <strain evidence="1 2">Alberta</strain>
        <tissue evidence="1">Whole body</tissue>
    </source>
</reference>
<protein>
    <submittedName>
        <fullName evidence="1">Uncharacterized protein</fullName>
    </submittedName>
</protein>
<name>A0A232F7V0_9HYME</name>
<proteinExistence type="predicted"/>
<dbReference type="EMBL" id="NNAY01000776">
    <property type="protein sequence ID" value="OXU26570.1"/>
    <property type="molecule type" value="Genomic_DNA"/>
</dbReference>
<sequence length="126" mass="14694">RHWKNPSTGPVVGTILARYLCPDVGIPTLGHSWANTVHILSKLVLTNWYWFNASPVSTRRYWRDDINPLPDQYCIHLHNFQKMISTVMTLARCWHSRRKSVYERFLEILIHKPAGFKFFSTAPTLG</sequence>
<feature type="non-terminal residue" evidence="1">
    <location>
        <position position="1"/>
    </location>
</feature>
<accession>A0A232F7V0</accession>
<gene>
    <name evidence="1" type="ORF">TSAR_012195</name>
</gene>